<comment type="similarity">
    <text evidence="3">Belongs to the UreF family.</text>
</comment>
<keyword evidence="3" id="KW-0963">Cytoplasm</keyword>
<dbReference type="AlphaFoldDB" id="A0A947GJ78"/>
<keyword evidence="1 3" id="KW-0996">Nickel insertion</keyword>
<comment type="subunit">
    <text evidence="3">UreD, UreF and UreG form a complex that acts as a GTP-hydrolysis-dependent molecular chaperone, activating the urease apoprotein by helping to assemble the nickel containing metallocenter of UreC. The UreE protein probably delivers the nickel.</text>
</comment>
<evidence type="ECO:0000313" key="5">
    <source>
        <dbReference type="Proteomes" id="UP000766595"/>
    </source>
</evidence>
<evidence type="ECO:0000313" key="4">
    <source>
        <dbReference type="EMBL" id="MBT9291094.1"/>
    </source>
</evidence>
<reference evidence="4 5" key="1">
    <citation type="submission" date="2021-06" db="EMBL/GenBank/DDBJ databases">
        <authorList>
            <person name="Grouzdev D.S."/>
            <person name="Koziaeva V."/>
        </authorList>
    </citation>
    <scope>NUCLEOTIDE SEQUENCE [LARGE SCALE GENOMIC DNA]</scope>
    <source>
        <strain evidence="4 5">22</strain>
    </source>
</reference>
<dbReference type="Pfam" id="PF01730">
    <property type="entry name" value="UreF"/>
    <property type="match status" value="1"/>
</dbReference>
<dbReference type="Gene3D" id="1.10.4190.10">
    <property type="entry name" value="Urease accessory protein UreF"/>
    <property type="match status" value="1"/>
</dbReference>
<comment type="caution">
    <text evidence="4">The sequence shown here is derived from an EMBL/GenBank/DDBJ whole genome shotgun (WGS) entry which is preliminary data.</text>
</comment>
<evidence type="ECO:0000256" key="1">
    <source>
        <dbReference type="ARBA" id="ARBA00022988"/>
    </source>
</evidence>
<dbReference type="PANTHER" id="PTHR33620:SF1">
    <property type="entry name" value="UREASE ACCESSORY PROTEIN F"/>
    <property type="match status" value="1"/>
</dbReference>
<dbReference type="PIRSF" id="PIRSF009467">
    <property type="entry name" value="Ureas_acces_UreF"/>
    <property type="match status" value="1"/>
</dbReference>
<accession>A0A947GJ78</accession>
<proteinExistence type="inferred from homology"/>
<name>A0A947GJ78_9HYPH</name>
<gene>
    <name evidence="3" type="primary">ureF</name>
    <name evidence="4" type="ORF">KL771_16630</name>
</gene>
<organism evidence="4 5">
    <name type="scientific">Prosthecodimorpha staleyi</name>
    <dbReference type="NCBI Taxonomy" id="2840188"/>
    <lineage>
        <taxon>Bacteria</taxon>
        <taxon>Pseudomonadati</taxon>
        <taxon>Pseudomonadota</taxon>
        <taxon>Alphaproteobacteria</taxon>
        <taxon>Hyphomicrobiales</taxon>
        <taxon>Ancalomicrobiaceae</taxon>
        <taxon>Prosthecodimorpha</taxon>
    </lineage>
</organism>
<dbReference type="InterPro" id="IPR002639">
    <property type="entry name" value="UreF"/>
</dbReference>
<dbReference type="InterPro" id="IPR038277">
    <property type="entry name" value="UreF_sf"/>
</dbReference>
<comment type="function">
    <text evidence="3">Required for maturation of urease via the functional incorporation of the urease nickel metallocenter.</text>
</comment>
<dbReference type="GO" id="GO:0005737">
    <property type="term" value="C:cytoplasm"/>
    <property type="evidence" value="ECO:0007669"/>
    <property type="project" value="UniProtKB-SubCell"/>
</dbReference>
<keyword evidence="5" id="KW-1185">Reference proteome</keyword>
<dbReference type="Proteomes" id="UP000766595">
    <property type="component" value="Unassembled WGS sequence"/>
</dbReference>
<comment type="subcellular location">
    <subcellularLocation>
        <location evidence="3">Cytoplasm</location>
    </subcellularLocation>
</comment>
<dbReference type="HAMAP" id="MF_01385">
    <property type="entry name" value="UreF"/>
    <property type="match status" value="1"/>
</dbReference>
<evidence type="ECO:0000256" key="3">
    <source>
        <dbReference type="HAMAP-Rule" id="MF_01385"/>
    </source>
</evidence>
<protein>
    <recommendedName>
        <fullName evidence="3">Urease accessory protein UreF</fullName>
    </recommendedName>
</protein>
<sequence>MADGGIRAVPEGDASTGVAVHAAVSGPDGTPRAASAGLLDLMVWLSPAFPVGGFTYSHGLEWAIEDGSVATAPDLEAWLADVLRHGAGRNDAILFAAAWRAAAGGDVAALADVVELAAALQPTRERRLEASQQGAAFVKAVTDAWPHDAMAALVAALQARFGTVPWTYAVAVATASAAHGIALADALPATLQAFAANVISAGVRAIPLGQTDGLRILRRLGPVVSAVAAEGQVAGLDDLGGAAVRADIASMKHETQYTRLFRS</sequence>
<evidence type="ECO:0000256" key="2">
    <source>
        <dbReference type="ARBA" id="ARBA00023186"/>
    </source>
</evidence>
<dbReference type="GO" id="GO:0016151">
    <property type="term" value="F:nickel cation binding"/>
    <property type="evidence" value="ECO:0007669"/>
    <property type="project" value="UniProtKB-UniRule"/>
</dbReference>
<dbReference type="EMBL" id="JAHHZF010000008">
    <property type="protein sequence ID" value="MBT9291094.1"/>
    <property type="molecule type" value="Genomic_DNA"/>
</dbReference>
<dbReference type="PANTHER" id="PTHR33620">
    <property type="entry name" value="UREASE ACCESSORY PROTEIN F"/>
    <property type="match status" value="1"/>
</dbReference>
<keyword evidence="2 3" id="KW-0143">Chaperone</keyword>